<gene>
    <name evidence="1" type="ORF">C361_00231</name>
</gene>
<evidence type="ECO:0000313" key="2">
    <source>
        <dbReference type="Proteomes" id="UP000199727"/>
    </source>
</evidence>
<protein>
    <submittedName>
        <fullName evidence="1">Uncharacterized protein</fullName>
    </submittedName>
</protein>
<name>A0A854QRL4_CRYNE</name>
<sequence>MLKRNVRKSIYGKLSEIRTKLKEDRLRIREQLEDHFKQTLAAQKAIDEVREERFQVELERERQRAEVYKGIIKRRLALEEKREARPQGLWELEKERLGLNAGRTGSEKLELLYILSLTLFSSATQQCRCVRSQTMFMYR</sequence>
<dbReference type="AlphaFoldDB" id="A0A854QRL4"/>
<evidence type="ECO:0000313" key="1">
    <source>
        <dbReference type="EMBL" id="OXG30139.1"/>
    </source>
</evidence>
<comment type="caution">
    <text evidence="1">The sequence shown here is derived from an EMBL/GenBank/DDBJ whole genome shotgun (WGS) entry which is preliminary data.</text>
</comment>
<dbReference type="EMBL" id="AMKT01000006">
    <property type="protein sequence ID" value="OXG30139.1"/>
    <property type="molecule type" value="Genomic_DNA"/>
</dbReference>
<organism evidence="1 2">
    <name type="scientific">Cryptococcus neoformans Tu259-1</name>
    <dbReference type="NCBI Taxonomy" id="1230072"/>
    <lineage>
        <taxon>Eukaryota</taxon>
        <taxon>Fungi</taxon>
        <taxon>Dikarya</taxon>
        <taxon>Basidiomycota</taxon>
        <taxon>Agaricomycotina</taxon>
        <taxon>Tremellomycetes</taxon>
        <taxon>Tremellales</taxon>
        <taxon>Cryptococcaceae</taxon>
        <taxon>Cryptococcus</taxon>
        <taxon>Cryptococcus neoformans species complex</taxon>
    </lineage>
</organism>
<proteinExistence type="predicted"/>
<dbReference type="Proteomes" id="UP000199727">
    <property type="component" value="Unassembled WGS sequence"/>
</dbReference>
<reference evidence="1 2" key="1">
    <citation type="submission" date="2017-06" db="EMBL/GenBank/DDBJ databases">
        <title>Global population genomics of the pathogenic fungus Cryptococcus neoformans var. grubii.</title>
        <authorList>
            <person name="Cuomo C."/>
            <person name="Litvintseva A."/>
            <person name="Chen Y."/>
            <person name="Young S."/>
            <person name="Zeng Q."/>
            <person name="Chapman S."/>
            <person name="Gujja S."/>
            <person name="Saif S."/>
            <person name="Birren B."/>
        </authorList>
    </citation>
    <scope>NUCLEOTIDE SEQUENCE [LARGE SCALE GENOMIC DNA]</scope>
    <source>
        <strain evidence="1 2">Tu259-1</strain>
    </source>
</reference>
<accession>A0A854QRL4</accession>